<evidence type="ECO:0000256" key="1">
    <source>
        <dbReference type="SAM" id="MobiDB-lite"/>
    </source>
</evidence>
<feature type="region of interest" description="Disordered" evidence="1">
    <location>
        <begin position="162"/>
        <end position="185"/>
    </location>
</feature>
<gene>
    <name evidence="2" type="ORF">CYLTODRAFT_485117</name>
</gene>
<dbReference type="EMBL" id="KN880433">
    <property type="protein sequence ID" value="KIY73987.1"/>
    <property type="molecule type" value="Genomic_DNA"/>
</dbReference>
<protein>
    <submittedName>
        <fullName evidence="2">Uncharacterized protein</fullName>
    </submittedName>
</protein>
<sequence>MPPRFPLRRSPKDPPPVEGEIVDGHRTPCYGLAWVCPSKQLFENLRNERRPEVNDGDVLDIVNEHWGAWPDFAWGLHPRPYLSTDGNWYLVAMFNRRLADHITRMQNLENDELVQSARVSFGIDKDTTGELEKTLQWFIYPVNWTVAERKYKERRAALLERERQEEQAVPANSHGASDMIPTAKT</sequence>
<proteinExistence type="predicted"/>
<dbReference type="Proteomes" id="UP000054007">
    <property type="component" value="Unassembled WGS sequence"/>
</dbReference>
<dbReference type="OrthoDB" id="2989856at2759"/>
<organism evidence="2 3">
    <name type="scientific">Cylindrobasidium torrendii FP15055 ss-10</name>
    <dbReference type="NCBI Taxonomy" id="1314674"/>
    <lineage>
        <taxon>Eukaryota</taxon>
        <taxon>Fungi</taxon>
        <taxon>Dikarya</taxon>
        <taxon>Basidiomycota</taxon>
        <taxon>Agaricomycotina</taxon>
        <taxon>Agaricomycetes</taxon>
        <taxon>Agaricomycetidae</taxon>
        <taxon>Agaricales</taxon>
        <taxon>Marasmiineae</taxon>
        <taxon>Physalacriaceae</taxon>
        <taxon>Cylindrobasidium</taxon>
    </lineage>
</organism>
<evidence type="ECO:0000313" key="3">
    <source>
        <dbReference type="Proteomes" id="UP000054007"/>
    </source>
</evidence>
<name>A0A0D7BU86_9AGAR</name>
<reference evidence="2 3" key="1">
    <citation type="journal article" date="2015" name="Fungal Genet. Biol.">
        <title>Evolution of novel wood decay mechanisms in Agaricales revealed by the genome sequences of Fistulina hepatica and Cylindrobasidium torrendii.</title>
        <authorList>
            <person name="Floudas D."/>
            <person name="Held B.W."/>
            <person name="Riley R."/>
            <person name="Nagy L.G."/>
            <person name="Koehler G."/>
            <person name="Ransdell A.S."/>
            <person name="Younus H."/>
            <person name="Chow J."/>
            <person name="Chiniquy J."/>
            <person name="Lipzen A."/>
            <person name="Tritt A."/>
            <person name="Sun H."/>
            <person name="Haridas S."/>
            <person name="LaButti K."/>
            <person name="Ohm R.A."/>
            <person name="Kues U."/>
            <person name="Blanchette R.A."/>
            <person name="Grigoriev I.V."/>
            <person name="Minto R.E."/>
            <person name="Hibbett D.S."/>
        </authorList>
    </citation>
    <scope>NUCLEOTIDE SEQUENCE [LARGE SCALE GENOMIC DNA]</scope>
    <source>
        <strain evidence="2 3">FP15055 ss-10</strain>
    </source>
</reference>
<dbReference type="AlphaFoldDB" id="A0A0D7BU86"/>
<keyword evidence="3" id="KW-1185">Reference proteome</keyword>
<evidence type="ECO:0000313" key="2">
    <source>
        <dbReference type="EMBL" id="KIY73987.1"/>
    </source>
</evidence>
<accession>A0A0D7BU86</accession>